<sequence length="186" mass="20212">MRKNFGAKPYTYPQPVLMIATYGEDNMPDVMNAAWGGISDNNEISMCISEGHKTTENILKRKAFTISMADEAHMAACDYVGIVSANKVPDKFAKAGFTAEHSDLVDAPIIKELAICVECKLKSYDPKTCRLVGEIVNVSVDESVLDDKGNVDVAKAAPITFDPFNNAYIKLGEKVGNAFKDGAILK</sequence>
<comment type="caution">
    <text evidence="5">The sequence shown here is derived from an EMBL/GenBank/DDBJ whole genome shotgun (WGS) entry which is preliminary data.</text>
</comment>
<evidence type="ECO:0000259" key="4">
    <source>
        <dbReference type="Pfam" id="PF01613"/>
    </source>
</evidence>
<dbReference type="GO" id="GO:0010181">
    <property type="term" value="F:FMN binding"/>
    <property type="evidence" value="ECO:0007669"/>
    <property type="project" value="InterPro"/>
</dbReference>
<feature type="domain" description="Flavin reductase like" evidence="4">
    <location>
        <begin position="11"/>
        <end position="145"/>
    </location>
</feature>
<accession>A0A3E2WM94</accession>
<evidence type="ECO:0000256" key="3">
    <source>
        <dbReference type="ARBA" id="ARBA00038054"/>
    </source>
</evidence>
<organism evidence="5 6">
    <name type="scientific">Hungatella hathewayi</name>
    <dbReference type="NCBI Taxonomy" id="154046"/>
    <lineage>
        <taxon>Bacteria</taxon>
        <taxon>Bacillati</taxon>
        <taxon>Bacillota</taxon>
        <taxon>Clostridia</taxon>
        <taxon>Lachnospirales</taxon>
        <taxon>Lachnospiraceae</taxon>
        <taxon>Hungatella</taxon>
    </lineage>
</organism>
<evidence type="ECO:0000256" key="1">
    <source>
        <dbReference type="ARBA" id="ARBA00001917"/>
    </source>
</evidence>
<dbReference type="SUPFAM" id="SSF50475">
    <property type="entry name" value="FMN-binding split barrel"/>
    <property type="match status" value="1"/>
</dbReference>
<comment type="similarity">
    <text evidence="3">Belongs to the flavoredoxin family.</text>
</comment>
<proteinExistence type="inferred from homology"/>
<dbReference type="Pfam" id="PF01613">
    <property type="entry name" value="Flavin_Reduct"/>
    <property type="match status" value="1"/>
</dbReference>
<dbReference type="EMBL" id="QVIA01000021">
    <property type="protein sequence ID" value="RGC28193.1"/>
    <property type="molecule type" value="Genomic_DNA"/>
</dbReference>
<comment type="cofactor">
    <cofactor evidence="1">
        <name>FMN</name>
        <dbReference type="ChEBI" id="CHEBI:58210"/>
    </cofactor>
</comment>
<evidence type="ECO:0000256" key="2">
    <source>
        <dbReference type="ARBA" id="ARBA00022630"/>
    </source>
</evidence>
<protein>
    <submittedName>
        <fullName evidence="5">Flavin reductase family protein</fullName>
    </submittedName>
</protein>
<dbReference type="AlphaFoldDB" id="A0A3E2WM94"/>
<reference evidence="5 6" key="1">
    <citation type="submission" date="2018-08" db="EMBL/GenBank/DDBJ databases">
        <title>A genome reference for cultivated species of the human gut microbiota.</title>
        <authorList>
            <person name="Zou Y."/>
            <person name="Xue W."/>
            <person name="Luo G."/>
        </authorList>
    </citation>
    <scope>NUCLEOTIDE SEQUENCE [LARGE SCALE GENOMIC DNA]</scope>
    <source>
        <strain evidence="5 6">AF19-21</strain>
    </source>
</reference>
<dbReference type="GO" id="GO:0016646">
    <property type="term" value="F:oxidoreductase activity, acting on the CH-NH group of donors, NAD or NADP as acceptor"/>
    <property type="evidence" value="ECO:0007669"/>
    <property type="project" value="UniProtKB-ARBA"/>
</dbReference>
<dbReference type="InterPro" id="IPR002563">
    <property type="entry name" value="Flavin_Rdtase-like_dom"/>
</dbReference>
<dbReference type="PANTHER" id="PTHR43567">
    <property type="entry name" value="FLAVOREDOXIN-RELATED-RELATED"/>
    <property type="match status" value="1"/>
</dbReference>
<dbReference type="Gene3D" id="2.30.110.10">
    <property type="entry name" value="Electron Transport, Fmn-binding Protein, Chain A"/>
    <property type="match status" value="1"/>
</dbReference>
<evidence type="ECO:0000313" key="5">
    <source>
        <dbReference type="EMBL" id="RGC28193.1"/>
    </source>
</evidence>
<dbReference type="RefSeq" id="WP_025657805.1">
    <property type="nucleotide sequence ID" value="NZ_QVIA01000021.1"/>
</dbReference>
<keyword evidence="2" id="KW-0285">Flavoprotein</keyword>
<evidence type="ECO:0000313" key="6">
    <source>
        <dbReference type="Proteomes" id="UP000261111"/>
    </source>
</evidence>
<dbReference type="Proteomes" id="UP000261111">
    <property type="component" value="Unassembled WGS sequence"/>
</dbReference>
<dbReference type="PANTHER" id="PTHR43567:SF1">
    <property type="entry name" value="FLAVOREDOXIN"/>
    <property type="match status" value="1"/>
</dbReference>
<dbReference type="InterPro" id="IPR052174">
    <property type="entry name" value="Flavoredoxin"/>
</dbReference>
<dbReference type="InterPro" id="IPR012349">
    <property type="entry name" value="Split_barrel_FMN-bd"/>
</dbReference>
<dbReference type="GeneID" id="93333813"/>
<name>A0A3E2WM94_9FIRM</name>
<gene>
    <name evidence="5" type="ORF">DWX41_16830</name>
</gene>